<dbReference type="PROSITE" id="PS00138">
    <property type="entry name" value="SUBTILASE_SER"/>
    <property type="match status" value="1"/>
</dbReference>
<dbReference type="InterPro" id="IPR023828">
    <property type="entry name" value="Peptidase_S8_Ser-AS"/>
</dbReference>
<proteinExistence type="inferred from homology"/>
<dbReference type="InterPro" id="IPR015500">
    <property type="entry name" value="Peptidase_S8_subtilisin-rel"/>
</dbReference>
<evidence type="ECO:0000256" key="7">
    <source>
        <dbReference type="RuleBase" id="RU003355"/>
    </source>
</evidence>
<dbReference type="PRINTS" id="PR00723">
    <property type="entry name" value="SUBTILISIN"/>
</dbReference>
<evidence type="ECO:0000256" key="5">
    <source>
        <dbReference type="ARBA" id="ARBA00022825"/>
    </source>
</evidence>
<dbReference type="SUPFAM" id="SSF52743">
    <property type="entry name" value="Subtilisin-like"/>
    <property type="match status" value="1"/>
</dbReference>
<protein>
    <submittedName>
        <fullName evidence="9">S8 family peptidase</fullName>
    </submittedName>
</protein>
<dbReference type="EMBL" id="JBHSHC010000079">
    <property type="protein sequence ID" value="MFC4767622.1"/>
    <property type="molecule type" value="Genomic_DNA"/>
</dbReference>
<reference evidence="10" key="1">
    <citation type="journal article" date="2019" name="Int. J. Syst. Evol. Microbiol.">
        <title>The Global Catalogue of Microorganisms (GCM) 10K type strain sequencing project: providing services to taxonomists for standard genome sequencing and annotation.</title>
        <authorList>
            <consortium name="The Broad Institute Genomics Platform"/>
            <consortium name="The Broad Institute Genome Sequencing Center for Infectious Disease"/>
            <person name="Wu L."/>
            <person name="Ma J."/>
        </authorList>
    </citation>
    <scope>NUCLEOTIDE SEQUENCE [LARGE SCALE GENOMIC DNA]</scope>
    <source>
        <strain evidence="10">WYCCWR 12678</strain>
    </source>
</reference>
<comment type="caution">
    <text evidence="9">The sequence shown here is derived from an EMBL/GenBank/DDBJ whole genome shotgun (WGS) entry which is preliminary data.</text>
</comment>
<name>A0ABV9Q4N8_9BACL</name>
<dbReference type="Pfam" id="PF00082">
    <property type="entry name" value="Peptidase_S8"/>
    <property type="match status" value="1"/>
</dbReference>
<evidence type="ECO:0000256" key="4">
    <source>
        <dbReference type="ARBA" id="ARBA00022801"/>
    </source>
</evidence>
<dbReference type="PROSITE" id="PS00136">
    <property type="entry name" value="SUBTILASE_ASP"/>
    <property type="match status" value="1"/>
</dbReference>
<feature type="active site" description="Charge relay system" evidence="6">
    <location>
        <position position="116"/>
    </location>
</feature>
<dbReference type="Proteomes" id="UP001596002">
    <property type="component" value="Unassembled WGS sequence"/>
</dbReference>
<evidence type="ECO:0000313" key="9">
    <source>
        <dbReference type="EMBL" id="MFC4767622.1"/>
    </source>
</evidence>
<dbReference type="InterPro" id="IPR000209">
    <property type="entry name" value="Peptidase_S8/S53_dom"/>
</dbReference>
<keyword evidence="10" id="KW-1185">Reference proteome</keyword>
<dbReference type="RefSeq" id="WP_380025543.1">
    <property type="nucleotide sequence ID" value="NZ_JBHSHC010000079.1"/>
</dbReference>
<dbReference type="InterPro" id="IPR023827">
    <property type="entry name" value="Peptidase_S8_Asp-AS"/>
</dbReference>
<feature type="active site" description="Charge relay system" evidence="6">
    <location>
        <position position="85"/>
    </location>
</feature>
<dbReference type="InterPro" id="IPR050131">
    <property type="entry name" value="Peptidase_S8_subtilisin-like"/>
</dbReference>
<dbReference type="Gene3D" id="3.40.50.200">
    <property type="entry name" value="Peptidase S8/S53 domain"/>
    <property type="match status" value="1"/>
</dbReference>
<dbReference type="SUPFAM" id="SSF54897">
    <property type="entry name" value="Protease propeptides/inhibitors"/>
    <property type="match status" value="1"/>
</dbReference>
<evidence type="ECO:0000256" key="2">
    <source>
        <dbReference type="ARBA" id="ARBA00022670"/>
    </source>
</evidence>
<keyword evidence="4 6" id="KW-0378">Hydrolase</keyword>
<dbReference type="PROSITE" id="PS51892">
    <property type="entry name" value="SUBTILASE"/>
    <property type="match status" value="1"/>
</dbReference>
<dbReference type="CDD" id="cd07477">
    <property type="entry name" value="Peptidases_S8_Subtilisin_subset"/>
    <property type="match status" value="1"/>
</dbReference>
<keyword evidence="2 6" id="KW-0645">Protease</keyword>
<evidence type="ECO:0000313" key="10">
    <source>
        <dbReference type="Proteomes" id="UP001596002"/>
    </source>
</evidence>
<dbReference type="InterPro" id="IPR037045">
    <property type="entry name" value="S8pro/Inhibitor_I9_sf"/>
</dbReference>
<evidence type="ECO:0000259" key="8">
    <source>
        <dbReference type="Pfam" id="PF00082"/>
    </source>
</evidence>
<keyword evidence="5 6" id="KW-0720">Serine protease</keyword>
<gene>
    <name evidence="9" type="ORF">ACFO8Q_09640</name>
</gene>
<organism evidence="9 10">
    <name type="scientific">Effusibacillus consociatus</name>
    <dbReference type="NCBI Taxonomy" id="1117041"/>
    <lineage>
        <taxon>Bacteria</taxon>
        <taxon>Bacillati</taxon>
        <taxon>Bacillota</taxon>
        <taxon>Bacilli</taxon>
        <taxon>Bacillales</taxon>
        <taxon>Alicyclobacillaceae</taxon>
        <taxon>Effusibacillus</taxon>
    </lineage>
</organism>
<feature type="domain" description="Peptidase S8/S53" evidence="8">
    <location>
        <begin position="76"/>
        <end position="316"/>
    </location>
</feature>
<evidence type="ECO:0000256" key="6">
    <source>
        <dbReference type="PROSITE-ProRule" id="PRU01240"/>
    </source>
</evidence>
<dbReference type="InterPro" id="IPR034202">
    <property type="entry name" value="Subtilisin_Carlsberg-like"/>
</dbReference>
<sequence length="340" mass="35389">MNLDHIKSKGGKIKKQYEYIPVASVEMTEAAAQSLAENPKIAYVEEDGKVQATDQVIPWGIPHVKATNVQQNGLTGSGIKVGILDTGIDYSHEDLKVSGGVTLVPGTTDYRDDNGHGTHVAGTIAALNNTVGALGVAPQVNLYAIKVLDQSGSGNYSDVVAGIEWAITNHMNILNMSLGGTSSSRTLKAAVDKAYNFEILLIASAGNNGYDPKGTITYPAAYDSVIAVGAVDPQNNRASFSSVGRQLELMAPGVGIESTVPGGYAVYSGTSMAAPHVTGVAALVWQAKPSLTNLQLRNTLNHTAVPLGDSFSYGNGLVDALAAVNYSETINTSGGGKKKL</sequence>
<dbReference type="InterPro" id="IPR036852">
    <property type="entry name" value="Peptidase_S8/S53_dom_sf"/>
</dbReference>
<keyword evidence="3" id="KW-0479">Metal-binding</keyword>
<dbReference type="PANTHER" id="PTHR43806:SF11">
    <property type="entry name" value="CEREVISIN-RELATED"/>
    <property type="match status" value="1"/>
</dbReference>
<dbReference type="InterPro" id="IPR022398">
    <property type="entry name" value="Peptidase_S8_His-AS"/>
</dbReference>
<comment type="similarity">
    <text evidence="1 6 7">Belongs to the peptidase S8 family.</text>
</comment>
<evidence type="ECO:0000256" key="3">
    <source>
        <dbReference type="ARBA" id="ARBA00022723"/>
    </source>
</evidence>
<dbReference type="PROSITE" id="PS00137">
    <property type="entry name" value="SUBTILASE_HIS"/>
    <property type="match status" value="1"/>
</dbReference>
<feature type="active site" description="Charge relay system" evidence="6">
    <location>
        <position position="271"/>
    </location>
</feature>
<accession>A0ABV9Q4N8</accession>
<dbReference type="Gene3D" id="3.30.70.80">
    <property type="entry name" value="Peptidase S8 propeptide/proteinase inhibitor I9"/>
    <property type="match status" value="1"/>
</dbReference>
<dbReference type="PANTHER" id="PTHR43806">
    <property type="entry name" value="PEPTIDASE S8"/>
    <property type="match status" value="1"/>
</dbReference>
<evidence type="ECO:0000256" key="1">
    <source>
        <dbReference type="ARBA" id="ARBA00011073"/>
    </source>
</evidence>